<feature type="binding site" evidence="4">
    <location>
        <position position="153"/>
    </location>
    <ligand>
        <name>Mn(2+)</name>
        <dbReference type="ChEBI" id="CHEBI:29035"/>
        <label>1</label>
    </ligand>
</feature>
<accession>A0A410PYB1</accession>
<keyword evidence="2 4" id="KW-0479">Metal-binding</keyword>
<gene>
    <name evidence="5" type="primary">speB</name>
    <name evidence="5" type="ORF">EQM06_12485</name>
</gene>
<proteinExistence type="inferred from homology"/>
<dbReference type="PIRSF" id="PIRSF036979">
    <property type="entry name" value="Arginase"/>
    <property type="match status" value="1"/>
</dbReference>
<dbReference type="SUPFAM" id="SSF52768">
    <property type="entry name" value="Arginase/deacetylase"/>
    <property type="match status" value="1"/>
</dbReference>
<dbReference type="CDD" id="cd11589">
    <property type="entry name" value="Agmatinase_like_1"/>
    <property type="match status" value="1"/>
</dbReference>
<dbReference type="Pfam" id="PF00491">
    <property type="entry name" value="Arginase"/>
    <property type="match status" value="1"/>
</dbReference>
<dbReference type="OrthoDB" id="9788689at2"/>
<dbReference type="EC" id="3.5.3.11" evidence="5"/>
<dbReference type="GO" id="GO:0008783">
    <property type="term" value="F:agmatinase activity"/>
    <property type="evidence" value="ECO:0007669"/>
    <property type="project" value="UniProtKB-EC"/>
</dbReference>
<dbReference type="GO" id="GO:0033389">
    <property type="term" value="P:putrescine biosynthetic process from arginine, via agmatine"/>
    <property type="evidence" value="ECO:0007669"/>
    <property type="project" value="TreeGrafter"/>
</dbReference>
<keyword evidence="6" id="KW-1185">Reference proteome</keyword>
<keyword evidence="4" id="KW-0464">Manganese</keyword>
<feature type="binding site" evidence="4">
    <location>
        <position position="151"/>
    </location>
    <ligand>
        <name>Mn(2+)</name>
        <dbReference type="ChEBI" id="CHEBI:29035"/>
        <label>1</label>
    </ligand>
</feature>
<feature type="binding site" evidence="4">
    <location>
        <position position="126"/>
    </location>
    <ligand>
        <name>Mn(2+)</name>
        <dbReference type="ChEBI" id="CHEBI:29035"/>
        <label>2</label>
    </ligand>
</feature>
<dbReference type="GO" id="GO:0046872">
    <property type="term" value="F:metal ion binding"/>
    <property type="evidence" value="ECO:0007669"/>
    <property type="project" value="UniProtKB-KW"/>
</dbReference>
<evidence type="ECO:0000256" key="2">
    <source>
        <dbReference type="ARBA" id="ARBA00022723"/>
    </source>
</evidence>
<evidence type="ECO:0000256" key="4">
    <source>
        <dbReference type="PIRSR" id="PIRSR036979-1"/>
    </source>
</evidence>
<feature type="binding site" evidence="4">
    <location>
        <position position="238"/>
    </location>
    <ligand>
        <name>Mn(2+)</name>
        <dbReference type="ChEBI" id="CHEBI:29035"/>
        <label>1</label>
    </ligand>
</feature>
<feature type="binding site" evidence="4">
    <location>
        <position position="236"/>
    </location>
    <ligand>
        <name>Mn(2+)</name>
        <dbReference type="ChEBI" id="CHEBI:29035"/>
        <label>1</label>
    </ligand>
</feature>
<evidence type="ECO:0000256" key="3">
    <source>
        <dbReference type="ARBA" id="ARBA00022801"/>
    </source>
</evidence>
<dbReference type="PROSITE" id="PS51409">
    <property type="entry name" value="ARGINASE_2"/>
    <property type="match status" value="1"/>
</dbReference>
<dbReference type="RefSeq" id="WP_128746679.1">
    <property type="nucleotide sequence ID" value="NZ_CP035281.1"/>
</dbReference>
<evidence type="ECO:0000313" key="5">
    <source>
        <dbReference type="EMBL" id="QAT43972.1"/>
    </source>
</evidence>
<evidence type="ECO:0000256" key="1">
    <source>
        <dbReference type="ARBA" id="ARBA00009227"/>
    </source>
</evidence>
<comment type="similarity">
    <text evidence="1">Belongs to the arginase family. Agmatinase subfamily.</text>
</comment>
<keyword evidence="3 5" id="KW-0378">Hydrolase</keyword>
<dbReference type="Gene3D" id="3.40.800.10">
    <property type="entry name" value="Ureohydrolase domain"/>
    <property type="match status" value="1"/>
</dbReference>
<reference evidence="5 6" key="1">
    <citation type="submission" date="2019-01" db="EMBL/GenBank/DDBJ databases">
        <title>Draft genomes of a novel of Aminipila strains.</title>
        <authorList>
            <person name="Ma S."/>
        </authorList>
    </citation>
    <scope>NUCLEOTIDE SEQUENCE [LARGE SCALE GENOMIC DNA]</scope>
    <source>
        <strain evidence="6">JN-39</strain>
    </source>
</reference>
<feature type="binding site" evidence="4">
    <location>
        <position position="149"/>
    </location>
    <ligand>
        <name>Mn(2+)</name>
        <dbReference type="ChEBI" id="CHEBI:29035"/>
        <label>1</label>
    </ligand>
</feature>
<dbReference type="Proteomes" id="UP000287601">
    <property type="component" value="Chromosome"/>
</dbReference>
<evidence type="ECO:0000313" key="6">
    <source>
        <dbReference type="Proteomes" id="UP000287601"/>
    </source>
</evidence>
<dbReference type="AlphaFoldDB" id="A0A410PYB1"/>
<dbReference type="NCBIfam" id="TIGR01230">
    <property type="entry name" value="agmatinase"/>
    <property type="match status" value="1"/>
</dbReference>
<dbReference type="PANTHER" id="PTHR11358:SF26">
    <property type="entry name" value="GUANIDINO ACID HYDROLASE, MITOCHONDRIAL"/>
    <property type="match status" value="1"/>
</dbReference>
<name>A0A410PYB1_9FIRM</name>
<dbReference type="InterPro" id="IPR005925">
    <property type="entry name" value="Agmatinase-rel"/>
</dbReference>
<dbReference type="KEGG" id="amij:EQM06_12485"/>
<protein>
    <submittedName>
        <fullName evidence="5">Agmatinase</fullName>
        <ecNumber evidence="5">3.5.3.11</ecNumber>
    </submittedName>
</protein>
<dbReference type="InterPro" id="IPR023696">
    <property type="entry name" value="Ureohydrolase_dom_sf"/>
</dbReference>
<comment type="cofactor">
    <cofactor evidence="4">
        <name>Mn(2+)</name>
        <dbReference type="ChEBI" id="CHEBI:29035"/>
    </cofactor>
    <text evidence="4">Binds 2 manganese ions per subunit.</text>
</comment>
<sequence length="314" mass="34152">MVKINQAITGICSFSKFPICMDLDHLGDADMAVLGVPYDLGVGFLSGARLGPRRIREASAQYAKGPAGFYDFEEDEQYLASPLNIVDCGDADILQGDVDYSFNSIEYAVRKIIENGTIPIIMGGDHSITIPVGRALESVGEKVSIIQFDAHLDWTDHVGPQKYGNGSPMRRLSEMSHIDKMAQIGLRGIGSGRKSDYMDAKNYGSQLISAREAHAIGVEGILKRIPKADNYFITFDIDGYDMSIAPGVASPYPGGLFYDQAMDIFKGICRMGKIVGIDLVEVAPQYDPSGITVRLAALTLINMMAQIGKLQLNK</sequence>
<dbReference type="InterPro" id="IPR006035">
    <property type="entry name" value="Ureohydrolase"/>
</dbReference>
<dbReference type="EMBL" id="CP035281">
    <property type="protein sequence ID" value="QAT43972.1"/>
    <property type="molecule type" value="Genomic_DNA"/>
</dbReference>
<dbReference type="PANTHER" id="PTHR11358">
    <property type="entry name" value="ARGINASE/AGMATINASE"/>
    <property type="match status" value="1"/>
</dbReference>
<organism evidence="5 6">
    <name type="scientific">Aminipila luticellarii</name>
    <dbReference type="NCBI Taxonomy" id="2507160"/>
    <lineage>
        <taxon>Bacteria</taxon>
        <taxon>Bacillati</taxon>
        <taxon>Bacillota</taxon>
        <taxon>Clostridia</taxon>
        <taxon>Peptostreptococcales</taxon>
        <taxon>Anaerovoracaceae</taxon>
        <taxon>Aminipila</taxon>
    </lineage>
</organism>